<evidence type="ECO:0000313" key="2">
    <source>
        <dbReference type="EMBL" id="MDQ0202580.1"/>
    </source>
</evidence>
<name>A0ABT9Y431_9FIRM</name>
<feature type="chain" id="PRO_5045409475" description="Glycine zipper 2TM domain-containing protein" evidence="1">
    <location>
        <begin position="29"/>
        <end position="97"/>
    </location>
</feature>
<keyword evidence="3" id="KW-1185">Reference proteome</keyword>
<feature type="signal peptide" evidence="1">
    <location>
        <begin position="1"/>
        <end position="28"/>
    </location>
</feature>
<organism evidence="2 3">
    <name type="scientific">Pectinatus haikarae</name>
    <dbReference type="NCBI Taxonomy" id="349096"/>
    <lineage>
        <taxon>Bacteria</taxon>
        <taxon>Bacillati</taxon>
        <taxon>Bacillota</taxon>
        <taxon>Negativicutes</taxon>
        <taxon>Selenomonadales</taxon>
        <taxon>Selenomonadaceae</taxon>
        <taxon>Pectinatus</taxon>
    </lineage>
</organism>
<proteinExistence type="predicted"/>
<evidence type="ECO:0000256" key="1">
    <source>
        <dbReference type="SAM" id="SignalP"/>
    </source>
</evidence>
<dbReference type="RefSeq" id="WP_196603734.1">
    <property type="nucleotide sequence ID" value="NZ_CP116940.1"/>
</dbReference>
<dbReference type="EMBL" id="JAUSUE010000001">
    <property type="protein sequence ID" value="MDQ0202580.1"/>
    <property type="molecule type" value="Genomic_DNA"/>
</dbReference>
<sequence length="97" mass="9424">MNLKKIFPVAFSCLLAIGTLGIGGTTQASSAQPLPGIKALSSAAETTPAYSKATTGAVAGGIAGAIMGHNTKKGHTQHIITDAAIGAVVGGAIGHNT</sequence>
<dbReference type="Proteomes" id="UP001239167">
    <property type="component" value="Unassembled WGS sequence"/>
</dbReference>
<reference evidence="2 3" key="1">
    <citation type="submission" date="2023-07" db="EMBL/GenBank/DDBJ databases">
        <title>Genomic Encyclopedia of Type Strains, Phase IV (KMG-IV): sequencing the most valuable type-strain genomes for metagenomic binning, comparative biology and taxonomic classification.</title>
        <authorList>
            <person name="Goeker M."/>
        </authorList>
    </citation>
    <scope>NUCLEOTIDE SEQUENCE [LARGE SCALE GENOMIC DNA]</scope>
    <source>
        <strain evidence="2 3">DSM 16980</strain>
    </source>
</reference>
<comment type="caution">
    <text evidence="2">The sequence shown here is derived from an EMBL/GenBank/DDBJ whole genome shotgun (WGS) entry which is preliminary data.</text>
</comment>
<evidence type="ECO:0000313" key="3">
    <source>
        <dbReference type="Proteomes" id="UP001239167"/>
    </source>
</evidence>
<protein>
    <recommendedName>
        <fullName evidence="4">Glycine zipper 2TM domain-containing protein</fullName>
    </recommendedName>
</protein>
<keyword evidence="1" id="KW-0732">Signal</keyword>
<evidence type="ECO:0008006" key="4">
    <source>
        <dbReference type="Google" id="ProtNLM"/>
    </source>
</evidence>
<accession>A0ABT9Y431</accession>
<gene>
    <name evidence="2" type="ORF">J2S01_000265</name>
</gene>